<organism evidence="1 2">
    <name type="scientific">Caldilinea aerophila (strain DSM 14535 / JCM 11387 / NBRC 104270 / STL-6-O1)</name>
    <dbReference type="NCBI Taxonomy" id="926550"/>
    <lineage>
        <taxon>Bacteria</taxon>
        <taxon>Bacillati</taxon>
        <taxon>Chloroflexota</taxon>
        <taxon>Caldilineae</taxon>
        <taxon>Caldilineales</taxon>
        <taxon>Caldilineaceae</taxon>
        <taxon>Caldilinea</taxon>
    </lineage>
</organism>
<dbReference type="HOGENOM" id="CLU_044328_1_0_0"/>
<evidence type="ECO:0000313" key="1">
    <source>
        <dbReference type="EMBL" id="BAM01349.1"/>
    </source>
</evidence>
<accession>I0I7W1</accession>
<dbReference type="InterPro" id="IPR010165">
    <property type="entry name" value="CRISPR-Cmr3_IIIB"/>
</dbReference>
<evidence type="ECO:0008006" key="3">
    <source>
        <dbReference type="Google" id="ProtNLM"/>
    </source>
</evidence>
<dbReference type="eggNOG" id="COG1769">
    <property type="taxonomic scope" value="Bacteria"/>
</dbReference>
<dbReference type="KEGG" id="cap:CLDAP_33090"/>
<dbReference type="AlphaFoldDB" id="I0I7W1"/>
<dbReference type="InterPro" id="IPR019117">
    <property type="entry name" value="CRISPR-assoc_protein_Cmr3"/>
</dbReference>
<dbReference type="NCBIfam" id="TIGR01888">
    <property type="entry name" value="cas_cmr3"/>
    <property type="match status" value="1"/>
</dbReference>
<name>I0I7W1_CALAS</name>
<evidence type="ECO:0000313" key="2">
    <source>
        <dbReference type="Proteomes" id="UP000007880"/>
    </source>
</evidence>
<dbReference type="Pfam" id="PF09700">
    <property type="entry name" value="Cas_Cmr3"/>
    <property type="match status" value="1"/>
</dbReference>
<dbReference type="Gene3D" id="2.60.40.4350">
    <property type="match status" value="1"/>
</dbReference>
<reference evidence="1 2" key="1">
    <citation type="submission" date="2012-02" db="EMBL/GenBank/DDBJ databases">
        <title>Complete genome sequence of Caldilinea aerophila DSM 14535 (= NBRC 102666).</title>
        <authorList>
            <person name="Oguchi A."/>
            <person name="Hosoyama A."/>
            <person name="Sekine M."/>
            <person name="Fukai R."/>
            <person name="Kato Y."/>
            <person name="Nakamura S."/>
            <person name="Hanada S."/>
            <person name="Yamazaki S."/>
            <person name="Fujita N."/>
        </authorList>
    </citation>
    <scope>NUCLEOTIDE SEQUENCE [LARGE SCALE GENOMIC DNA]</scope>
    <source>
        <strain evidence="2">DSM 14535 / JCM 11387 / NBRC 104270 / STL-6-O1</strain>
    </source>
</reference>
<protein>
    <recommendedName>
        <fullName evidence="3">Type III-B CRISPR module-associated protein Cmr3</fullName>
    </recommendedName>
</protein>
<keyword evidence="2" id="KW-1185">Reference proteome</keyword>
<dbReference type="Proteomes" id="UP000007880">
    <property type="component" value="Chromosome"/>
</dbReference>
<dbReference type="EMBL" id="AP012337">
    <property type="protein sequence ID" value="BAM01349.1"/>
    <property type="molecule type" value="Genomic_DNA"/>
</dbReference>
<proteinExistence type="predicted"/>
<sequence>MELFLEPVDVWLFRDGKPFDALSDHRARSLFPPYPTVMQGVIRSHHLVVKGVDLRDPEAIAKAVGTAEVFGNLRLRGPFIARKEGAHITRYFPVPADVVLDRRAGNYRPLRPRPRGEAPYVLTSAPDDLPVLLWQPEGYEPSKQVAGQWLAEEDLLKCLRGELVTAVPGETLFTRENRFGIGRDDATRTTLEGALYEVEFIRPCADVGLWVQVEGYDGWPEAGLMRIGGEGRGAHFSKIEPPLSWPEMPDPLPQRFKVYFASPTYFEEGWKPKDWGRFFNGAVTLQAVALNRYKSIGGFDWASGGQKPARRYVPAGSVYYFTAEGSVRLRTDLINGAITDRWPEIGFGQVIITEW</sequence>
<dbReference type="STRING" id="926550.CLDAP_33090"/>
<dbReference type="Gene3D" id="3.30.70.2940">
    <property type="match status" value="1"/>
</dbReference>
<gene>
    <name evidence="1" type="ordered locus">CLDAP_33090</name>
</gene>